<feature type="compositionally biased region" description="Gly residues" evidence="1">
    <location>
        <begin position="425"/>
        <end position="444"/>
    </location>
</feature>
<evidence type="ECO:0000313" key="5">
    <source>
        <dbReference type="Proteomes" id="UP001272987"/>
    </source>
</evidence>
<accession>A0AAP6B6L0</accession>
<feature type="transmembrane region" description="Helical" evidence="2">
    <location>
        <begin position="332"/>
        <end position="353"/>
    </location>
</feature>
<dbReference type="Pfam" id="PF10092">
    <property type="entry name" value="DUF2330"/>
    <property type="match status" value="1"/>
</dbReference>
<comment type="caution">
    <text evidence="3">The sequence shown here is derived from an EMBL/GenBank/DDBJ whole genome shotgun (WGS) entry which is preliminary data.</text>
</comment>
<feature type="region of interest" description="Disordered" evidence="1">
    <location>
        <begin position="726"/>
        <end position="746"/>
    </location>
</feature>
<reference evidence="3 5" key="1">
    <citation type="journal article" date="2023" name="Microb. Genom.">
        <title>Mesoterricola silvestris gen. nov., sp. nov., Mesoterricola sediminis sp. nov., Geothrix oryzae sp. nov., Geothrix edaphica sp. nov., Geothrix rubra sp. nov., and Geothrix limicola sp. nov., six novel members of Acidobacteriota isolated from soils.</title>
        <authorList>
            <person name="Weisberg A.J."/>
            <person name="Pearce E."/>
            <person name="Kramer C.G."/>
            <person name="Chang J.H."/>
            <person name="Clarke C.R."/>
        </authorList>
    </citation>
    <scope>NUCLEOTIDE SEQUENCE</scope>
    <source>
        <strain evidence="4 5">NB05-1H</strain>
        <strain evidence="3">NRRL_B-16521</strain>
    </source>
</reference>
<evidence type="ECO:0000256" key="1">
    <source>
        <dbReference type="SAM" id="MobiDB-lite"/>
    </source>
</evidence>
<dbReference type="InterPro" id="IPR019283">
    <property type="entry name" value="DUF2330"/>
</dbReference>
<feature type="region of interest" description="Disordered" evidence="1">
    <location>
        <begin position="408"/>
        <end position="533"/>
    </location>
</feature>
<name>A0AAP6B6L0_9ACTN</name>
<proteinExistence type="predicted"/>
<evidence type="ECO:0000256" key="2">
    <source>
        <dbReference type="SAM" id="Phobius"/>
    </source>
</evidence>
<keyword evidence="2" id="KW-1133">Transmembrane helix</keyword>
<gene>
    <name evidence="3" type="ORF">PV399_05245</name>
    <name evidence="4" type="ORF">PV666_49005</name>
</gene>
<evidence type="ECO:0000313" key="3">
    <source>
        <dbReference type="EMBL" id="MDX2959127.1"/>
    </source>
</evidence>
<evidence type="ECO:0000313" key="4">
    <source>
        <dbReference type="EMBL" id="MDX3025749.1"/>
    </source>
</evidence>
<dbReference type="AlphaFoldDB" id="A0AAP6B6L0"/>
<keyword evidence="5" id="KW-1185">Reference proteome</keyword>
<keyword evidence="2" id="KW-0472">Membrane</keyword>
<sequence>MVVGFPWRRQEAAKGSFTSLRARALTVLLLPAVLLPVAPAYAGGALIAGDDRRAAVTREVSVVRWDGAREQIVTRLTVAGDAPDAGWLLPVPARASVELGDPALFDQLAAVTVPSYRTRQHFWPQDGDWPLTSGADRGPLPPGPRPGVGVVADQRLGPFTVTHLSATDPAALSAWLRAGGFDLPAGLQDALRPYVALRWQYVAIKLAPAAYGALRGALDPLHVTFAAQAPVYPMRLASTPVALSLYVLAAHRVEPVSAIGGSRPRVTYAGRVPTVSGSLSAFSRETPYLTAIAVNLPTLVTTDPVLRRAASDTPVRQVVYADRLRTLAGIPAWLLTVAAVILALAGTAIHLAVRGNRARTGRRRRGFLTTSLEGSTPAMTGTTEETPLSGITARVAEALAVLRARVGGGGGGVPPMPKGAPVVGGSVGAEPGTGAGAAGPGAGAGSTEPGVGGIPPMPGTAPTGFAPEGASPVEGPRWSGAASAREGAPSMWSRGGEVGVAAPAREGASAGSAPKTPVQSAAPARGGASIPVDGVPPLPGVAPIGGFSSAPEAMPSGDGIPSMPSTAPTVGADFAVGGVAAAGSPWWSEPVPGRGGTSASYGDGVSVLPEEVPATVIPPRPRTAPDGVSWGDVTERTSGAGVPPVPDAAPTVGVPPFPEMPPASESHGVYEAPPIPRSAPRVPPMPSVPPYAPPMPTTDGGTAHLFTSPGAAGLHKYPFCAPPLNQNTFGTRHKHRRVQQVPRQSR</sequence>
<dbReference type="GeneID" id="69806546"/>
<dbReference type="Proteomes" id="UP001272987">
    <property type="component" value="Unassembled WGS sequence"/>
</dbReference>
<dbReference type="RefSeq" id="WP_010351947.1">
    <property type="nucleotide sequence ID" value="NZ_BCMK01000091.1"/>
</dbReference>
<dbReference type="Proteomes" id="UP001282288">
    <property type="component" value="Unassembled WGS sequence"/>
</dbReference>
<evidence type="ECO:0000313" key="6">
    <source>
        <dbReference type="Proteomes" id="UP001282288"/>
    </source>
</evidence>
<organism evidence="3 6">
    <name type="scientific">Streptomyces acidiscabies</name>
    <dbReference type="NCBI Taxonomy" id="42234"/>
    <lineage>
        <taxon>Bacteria</taxon>
        <taxon>Bacillati</taxon>
        <taxon>Actinomycetota</taxon>
        <taxon>Actinomycetes</taxon>
        <taxon>Kitasatosporales</taxon>
        <taxon>Streptomycetaceae</taxon>
        <taxon>Streptomyces</taxon>
    </lineage>
</organism>
<protein>
    <submittedName>
        <fullName evidence="3">DUF2330 domain-containing protein</fullName>
    </submittedName>
</protein>
<dbReference type="EMBL" id="JARAWP010000053">
    <property type="protein sequence ID" value="MDX3025749.1"/>
    <property type="molecule type" value="Genomic_DNA"/>
</dbReference>
<dbReference type="EMBL" id="JARAWC010000003">
    <property type="protein sequence ID" value="MDX2959127.1"/>
    <property type="molecule type" value="Genomic_DNA"/>
</dbReference>
<keyword evidence="2" id="KW-0812">Transmembrane</keyword>